<feature type="compositionally biased region" description="Low complexity" evidence="4">
    <location>
        <begin position="107"/>
        <end position="116"/>
    </location>
</feature>
<evidence type="ECO:0000256" key="3">
    <source>
        <dbReference type="ARBA" id="ARBA00022840"/>
    </source>
</evidence>
<proteinExistence type="inferred from homology"/>
<evidence type="ECO:0000313" key="6">
    <source>
        <dbReference type="EMBL" id="MCZ0858986.1"/>
    </source>
</evidence>
<dbReference type="SUPFAM" id="SSF52540">
    <property type="entry name" value="P-loop containing nucleoside triphosphate hydrolases"/>
    <property type="match status" value="2"/>
</dbReference>
<evidence type="ECO:0000256" key="1">
    <source>
        <dbReference type="ARBA" id="ARBA00010378"/>
    </source>
</evidence>
<comment type="caution">
    <text evidence="6">The sequence shown here is derived from an EMBL/GenBank/DDBJ whole genome shotgun (WGS) entry which is preliminary data.</text>
</comment>
<dbReference type="InterPro" id="IPR009003">
    <property type="entry name" value="Peptidase_S1_PA"/>
</dbReference>
<feature type="region of interest" description="Disordered" evidence="4">
    <location>
        <begin position="1042"/>
        <end position="1071"/>
    </location>
</feature>
<accession>A0ABT4IB70</accession>
<dbReference type="SUPFAM" id="SSF50494">
    <property type="entry name" value="Trypsin-like serine proteases"/>
    <property type="match status" value="1"/>
</dbReference>
<dbReference type="Pfam" id="PF13365">
    <property type="entry name" value="Trypsin_2"/>
    <property type="match status" value="1"/>
</dbReference>
<dbReference type="Gene3D" id="2.40.10.10">
    <property type="entry name" value="Trypsin-like serine proteases"/>
    <property type="match status" value="2"/>
</dbReference>
<dbReference type="EMBL" id="JAPTMY010000035">
    <property type="protein sequence ID" value="MCZ0858986.1"/>
    <property type="molecule type" value="Genomic_DNA"/>
</dbReference>
<comment type="similarity">
    <text evidence="1">Belongs to the CbxX/CfxQ family.</text>
</comment>
<dbReference type="InterPro" id="IPR027417">
    <property type="entry name" value="P-loop_NTPase"/>
</dbReference>
<keyword evidence="2" id="KW-0547">Nucleotide-binding</keyword>
<dbReference type="PANTHER" id="PTHR43392">
    <property type="entry name" value="AAA-TYPE ATPASE FAMILY PROTEIN / ANKYRIN REPEAT FAMILY PROTEIN"/>
    <property type="match status" value="1"/>
</dbReference>
<evidence type="ECO:0000313" key="7">
    <source>
        <dbReference type="Proteomes" id="UP001072034"/>
    </source>
</evidence>
<dbReference type="InterPro" id="IPR003959">
    <property type="entry name" value="ATPase_AAA_core"/>
</dbReference>
<dbReference type="Pfam" id="PF00004">
    <property type="entry name" value="AAA"/>
    <property type="match status" value="2"/>
</dbReference>
<feature type="domain" description="AAA+ ATPase" evidence="5">
    <location>
        <begin position="353"/>
        <end position="482"/>
    </location>
</feature>
<organism evidence="6 7">
    <name type="scientific">Actinomyces israelii</name>
    <dbReference type="NCBI Taxonomy" id="1659"/>
    <lineage>
        <taxon>Bacteria</taxon>
        <taxon>Bacillati</taxon>
        <taxon>Actinomycetota</taxon>
        <taxon>Actinomycetes</taxon>
        <taxon>Actinomycetales</taxon>
        <taxon>Actinomycetaceae</taxon>
        <taxon>Actinomyces</taxon>
    </lineage>
</organism>
<dbReference type="Gene3D" id="3.40.50.300">
    <property type="entry name" value="P-loop containing nucleotide triphosphate hydrolases"/>
    <property type="match status" value="2"/>
</dbReference>
<dbReference type="InterPro" id="IPR000641">
    <property type="entry name" value="CbxX/CfxQ"/>
</dbReference>
<keyword evidence="3" id="KW-0067">ATP-binding</keyword>
<dbReference type="InterPro" id="IPR003593">
    <property type="entry name" value="AAA+_ATPase"/>
</dbReference>
<sequence length="1071" mass="115371">MVSRAHRFLYGRELNAVEPVWRLTANTDDIFFHDAYLGCLPLAETIRHWAREQDPDVVAVTLTAQGDLSPDDDAAALLDLLQPRGRPAHRYDPAGTPGSDDGREAHTPQATQAAQPAGPPQAQPVGQAEQTEQAGQPARRAAETARSRADGQGYLNQLARLAAAFGNPKGRSIIAVVEGLPEQCEEAGPEALRDLQRTMRMLVQRARASTGLLLVLLDPRDELEAFALWNSPVKALGLPTPRPEEVEAALIRVSLRHDLAIRHTGSIAAHLAAGTDLHGALRRAASAARDSRIMTADAFLRLPEPDADRVDAVFRDLDSLIGLKDIKAYMHSLPALARRRRADLRERGTIPQATMHMVFKGPAGTGKTSVARIAARLFHALGLLPTDKVVEIPLGEVMHAGETGARMQARLGEGVGGVVLIDEAHHLMRDRHSREAIDPLLVFAEDHRSNTVIILAGYSDQIDRLMRADPGLPRRFPNVLSFHDYTVEELGRVVRAMARDDGFALDRTAEAPLARLLADRRLDAGFGNAGGARNTWQEIRRAHDSRPQAAPGVIGAEDIPAVISTDGALVAQALEALGKYTGLDALRRYLESQRDYLAHCLRTGRPRPAADGLRFVGPPGTGKTSIATTVIAPYLYGVGLLDRPTVTAATGANLQAGYSGQTPEKVRELFRAARGGVLLIDEAYSVPAEHGYGAEVIDTLVAETTRPANRRTLVVLAGYKAEMDDFLTRNPGLKDRFPREIVFEPLSTAELLAIMRGRAQAERYRLAAGFEQRFVSLAPIARSVAGPGFGNARWAVGMYRQAKEAMISRTRAHPDDDAARLTGEDLLAAVHDADPRLARLLDPAAPSRPDAAPPPPSGAMSASECEECLRDAVLPLVVDQEDCQAMGTGFLVVGSGLVATAAHVLQDATRVTAHIGPKQISAGVVAVDEETDTALLRVPAQAVAGRRPLPLGHSRDVPVSSELWAAGYHHWQPGEDPHIVQVRVSRNMRSKKVFDVAGAVEHGASGGPLIDPSQGAAVGLVRGGVGSTVKVMVRIEQVRSLLERDGRDREGTGVPEQDRSQSEVKEADSSW</sequence>
<keyword evidence="7" id="KW-1185">Reference proteome</keyword>
<dbReference type="InterPro" id="IPR050773">
    <property type="entry name" value="CbxX/CfxQ_RuBisCO_ESX"/>
</dbReference>
<evidence type="ECO:0000256" key="2">
    <source>
        <dbReference type="ARBA" id="ARBA00022741"/>
    </source>
</evidence>
<feature type="region of interest" description="Disordered" evidence="4">
    <location>
        <begin position="843"/>
        <end position="863"/>
    </location>
</feature>
<dbReference type="InterPro" id="IPR043504">
    <property type="entry name" value="Peptidase_S1_PA_chymotrypsin"/>
</dbReference>
<name>A0ABT4IB70_9ACTO</name>
<dbReference type="RefSeq" id="WP_268918303.1">
    <property type="nucleotide sequence ID" value="NZ_JAPTMY010000035.1"/>
</dbReference>
<dbReference type="PANTHER" id="PTHR43392:SF2">
    <property type="entry name" value="AAA-TYPE ATPASE FAMILY PROTEIN _ ANKYRIN REPEAT FAMILY PROTEIN"/>
    <property type="match status" value="1"/>
</dbReference>
<dbReference type="Proteomes" id="UP001072034">
    <property type="component" value="Unassembled WGS sequence"/>
</dbReference>
<gene>
    <name evidence="6" type="ORF">OHJ16_13145</name>
</gene>
<dbReference type="CDD" id="cd00009">
    <property type="entry name" value="AAA"/>
    <property type="match status" value="1"/>
</dbReference>
<dbReference type="PRINTS" id="PR00819">
    <property type="entry name" value="CBXCFQXSUPER"/>
</dbReference>
<evidence type="ECO:0000259" key="5">
    <source>
        <dbReference type="SMART" id="SM00382"/>
    </source>
</evidence>
<dbReference type="SMART" id="SM00382">
    <property type="entry name" value="AAA"/>
    <property type="match status" value="2"/>
</dbReference>
<dbReference type="Gene3D" id="1.10.8.60">
    <property type="match status" value="2"/>
</dbReference>
<feature type="region of interest" description="Disordered" evidence="4">
    <location>
        <begin position="82"/>
        <end position="148"/>
    </location>
</feature>
<protein>
    <submittedName>
        <fullName evidence="6">AAA family ATPase</fullName>
    </submittedName>
</protein>
<feature type="domain" description="AAA+ ATPase" evidence="5">
    <location>
        <begin position="609"/>
        <end position="747"/>
    </location>
</feature>
<reference evidence="6" key="1">
    <citation type="submission" date="2022-10" db="EMBL/GenBank/DDBJ databases">
        <title>Genome sequence of Actinomyces israelii ATCC 10048.</title>
        <authorList>
            <person name="Watt R.M."/>
            <person name="Tong W.M."/>
        </authorList>
    </citation>
    <scope>NUCLEOTIDE SEQUENCE</scope>
    <source>
        <strain evidence="6">ATCC 10048</strain>
    </source>
</reference>
<evidence type="ECO:0000256" key="4">
    <source>
        <dbReference type="SAM" id="MobiDB-lite"/>
    </source>
</evidence>